<comment type="caution">
    <text evidence="2">The sequence shown here is derived from an EMBL/GenBank/DDBJ whole genome shotgun (WGS) entry which is preliminary data.</text>
</comment>
<dbReference type="OrthoDB" id="5877978at2"/>
<sequence length="95" mass="11025">MTESQKKWLKRWEEKRRKGFIHYIMIQTLMIGGGLFTGKLIGVALFTNQNQWGEFFSSIPITSAMILAVCIPLNSLAWFVSDKRYQSLTHQQNNT</sequence>
<feature type="transmembrane region" description="Helical" evidence="1">
    <location>
        <begin position="58"/>
        <end position="80"/>
    </location>
</feature>
<keyword evidence="1" id="KW-0472">Membrane</keyword>
<reference evidence="2 3" key="1">
    <citation type="submission" date="2019-09" db="EMBL/GenBank/DDBJ databases">
        <title>Draft genome sequence of various Type strains from the CCUG.</title>
        <authorList>
            <person name="Pineiro-Iglesias B."/>
            <person name="Tunovic T."/>
            <person name="Unosson C."/>
            <person name="Inganas E."/>
            <person name="Ohlen M."/>
            <person name="Cardew S."/>
            <person name="Jensie-Markopoulos S."/>
            <person name="Salva-Serra F."/>
            <person name="Jaen-Luchoro D."/>
            <person name="Karlsson R."/>
            <person name="Svensson-Stadler L."/>
            <person name="Chun J."/>
            <person name="Moore E."/>
        </authorList>
    </citation>
    <scope>NUCLEOTIDE SEQUENCE [LARGE SCALE GENOMIC DNA]</scope>
    <source>
        <strain evidence="2 3">CCUG 56969T</strain>
    </source>
</reference>
<keyword evidence="1" id="KW-1133">Transmembrane helix</keyword>
<keyword evidence="1" id="KW-0812">Transmembrane</keyword>
<dbReference type="Proteomes" id="UP000322521">
    <property type="component" value="Unassembled WGS sequence"/>
</dbReference>
<organism evidence="2 3">
    <name type="scientific">Vibrio gigantis</name>
    <dbReference type="NCBI Taxonomy" id="296199"/>
    <lineage>
        <taxon>Bacteria</taxon>
        <taxon>Pseudomonadati</taxon>
        <taxon>Pseudomonadota</taxon>
        <taxon>Gammaproteobacteria</taxon>
        <taxon>Vibrionales</taxon>
        <taxon>Vibrionaceae</taxon>
        <taxon>Vibrio</taxon>
    </lineage>
</organism>
<evidence type="ECO:0000313" key="2">
    <source>
        <dbReference type="EMBL" id="KAA8678378.1"/>
    </source>
</evidence>
<protein>
    <submittedName>
        <fullName evidence="2">Uncharacterized protein</fullName>
    </submittedName>
</protein>
<accession>A0A5M9P0Q0</accession>
<feature type="transmembrane region" description="Helical" evidence="1">
    <location>
        <begin position="20"/>
        <end position="46"/>
    </location>
</feature>
<keyword evidence="3" id="KW-1185">Reference proteome</keyword>
<evidence type="ECO:0000313" key="3">
    <source>
        <dbReference type="Proteomes" id="UP000322521"/>
    </source>
</evidence>
<dbReference type="RefSeq" id="WP_086715676.1">
    <property type="nucleotide sequence ID" value="NZ_AP025492.1"/>
</dbReference>
<evidence type="ECO:0000256" key="1">
    <source>
        <dbReference type="SAM" id="Phobius"/>
    </source>
</evidence>
<proteinExistence type="predicted"/>
<dbReference type="AlphaFoldDB" id="A0A5M9P0Q0"/>
<name>A0A5M9P0Q0_9VIBR</name>
<gene>
    <name evidence="2" type="ORF">F4W18_06450</name>
</gene>
<dbReference type="EMBL" id="VXJS01000003">
    <property type="protein sequence ID" value="KAA8678378.1"/>
    <property type="molecule type" value="Genomic_DNA"/>
</dbReference>